<proteinExistence type="predicted"/>
<organism evidence="1 2">
    <name type="scientific">Gossypium trilobum</name>
    <dbReference type="NCBI Taxonomy" id="34281"/>
    <lineage>
        <taxon>Eukaryota</taxon>
        <taxon>Viridiplantae</taxon>
        <taxon>Streptophyta</taxon>
        <taxon>Embryophyta</taxon>
        <taxon>Tracheophyta</taxon>
        <taxon>Spermatophyta</taxon>
        <taxon>Magnoliopsida</taxon>
        <taxon>eudicotyledons</taxon>
        <taxon>Gunneridae</taxon>
        <taxon>Pentapetalae</taxon>
        <taxon>rosids</taxon>
        <taxon>malvids</taxon>
        <taxon>Malvales</taxon>
        <taxon>Malvaceae</taxon>
        <taxon>Malvoideae</taxon>
        <taxon>Gossypium</taxon>
    </lineage>
</organism>
<reference evidence="1 2" key="1">
    <citation type="journal article" date="2019" name="Genome Biol. Evol.">
        <title>Insights into the evolution of the New World diploid cottons (Gossypium, subgenus Houzingenia) based on genome sequencing.</title>
        <authorList>
            <person name="Grover C.E."/>
            <person name="Arick M.A. 2nd"/>
            <person name="Thrash A."/>
            <person name="Conover J.L."/>
            <person name="Sanders W.S."/>
            <person name="Peterson D.G."/>
            <person name="Frelichowski J.E."/>
            <person name="Scheffler J.A."/>
            <person name="Scheffler B.E."/>
            <person name="Wendel J.F."/>
        </authorList>
    </citation>
    <scope>NUCLEOTIDE SEQUENCE [LARGE SCALE GENOMIC DNA]</scope>
    <source>
        <strain evidence="1">8</strain>
        <tissue evidence="1">Leaf</tissue>
    </source>
</reference>
<dbReference type="EMBL" id="JABEZW010000008">
    <property type="protein sequence ID" value="MBA0772164.1"/>
    <property type="molecule type" value="Genomic_DNA"/>
</dbReference>
<accession>A0A7J9EHB1</accession>
<comment type="caution">
    <text evidence="1">The sequence shown here is derived from an EMBL/GenBank/DDBJ whole genome shotgun (WGS) entry which is preliminary data.</text>
</comment>
<keyword evidence="2" id="KW-1185">Reference proteome</keyword>
<dbReference type="Proteomes" id="UP000593568">
    <property type="component" value="Unassembled WGS sequence"/>
</dbReference>
<dbReference type="AlphaFoldDB" id="A0A7J9EHB1"/>
<gene>
    <name evidence="1" type="ORF">Gotri_007583</name>
</gene>
<protein>
    <submittedName>
        <fullName evidence="1">Uncharacterized protein</fullName>
    </submittedName>
</protein>
<sequence length="27" mass="3141">MGGMTSRSRNGWLLFRICRRRISSGEL</sequence>
<name>A0A7J9EHB1_9ROSI</name>
<evidence type="ECO:0000313" key="2">
    <source>
        <dbReference type="Proteomes" id="UP000593568"/>
    </source>
</evidence>
<evidence type="ECO:0000313" key="1">
    <source>
        <dbReference type="EMBL" id="MBA0772164.1"/>
    </source>
</evidence>